<evidence type="ECO:0000259" key="1">
    <source>
        <dbReference type="Pfam" id="PF07693"/>
    </source>
</evidence>
<evidence type="ECO:0000313" key="2">
    <source>
        <dbReference type="EMBL" id="EET58349.1"/>
    </source>
</evidence>
<comment type="caution">
    <text evidence="2">The sequence shown here is derived from an EMBL/GenBank/DDBJ whole genome shotgun (WGS) entry which is preliminary data.</text>
</comment>
<name>C6LLY6_9FIRM</name>
<dbReference type="Proteomes" id="UP000005561">
    <property type="component" value="Unassembled WGS sequence"/>
</dbReference>
<accession>C6LLY6</accession>
<dbReference type="InterPro" id="IPR011646">
    <property type="entry name" value="KAP_P-loop"/>
</dbReference>
<dbReference type="AlphaFoldDB" id="C6LLY6"/>
<dbReference type="EMBL" id="ACCL02000035">
    <property type="protein sequence ID" value="EET58349.1"/>
    <property type="molecule type" value="Genomic_DNA"/>
</dbReference>
<dbReference type="STRING" id="168384.SAMN05660368_04146"/>
<dbReference type="SUPFAM" id="SSF52540">
    <property type="entry name" value="P-loop containing nucleoside triphosphate hydrolases"/>
    <property type="match status" value="1"/>
</dbReference>
<protein>
    <submittedName>
        <fullName evidence="2">KAP family P-loop domain protein</fullName>
    </submittedName>
</protein>
<gene>
    <name evidence="2" type="ORF">BRYFOR_09685</name>
</gene>
<dbReference type="eggNOG" id="COG4928">
    <property type="taxonomic scope" value="Bacteria"/>
</dbReference>
<reference evidence="2" key="1">
    <citation type="submission" date="2009-07" db="EMBL/GenBank/DDBJ databases">
        <authorList>
            <person name="Weinstock G."/>
            <person name="Sodergren E."/>
            <person name="Clifton S."/>
            <person name="Fulton L."/>
            <person name="Fulton B."/>
            <person name="Courtney L."/>
            <person name="Fronick C."/>
            <person name="Harrison M."/>
            <person name="Strong C."/>
            <person name="Farmer C."/>
            <person name="Delahaunty K."/>
            <person name="Markovic C."/>
            <person name="Hall O."/>
            <person name="Minx P."/>
            <person name="Tomlinson C."/>
            <person name="Mitreva M."/>
            <person name="Nelson J."/>
            <person name="Hou S."/>
            <person name="Wollam A."/>
            <person name="Pepin K.H."/>
            <person name="Johnson M."/>
            <person name="Bhonagiri V."/>
            <person name="Nash W.E."/>
            <person name="Warren W."/>
            <person name="Chinwalla A."/>
            <person name="Mardis E.R."/>
            <person name="Wilson R.K."/>
        </authorList>
    </citation>
    <scope>NUCLEOTIDE SEQUENCE [LARGE SCALE GENOMIC DNA]</scope>
    <source>
        <strain evidence="2">DSM 14469</strain>
    </source>
</reference>
<feature type="domain" description="KAP NTPase" evidence="1">
    <location>
        <begin position="21"/>
        <end position="306"/>
    </location>
</feature>
<evidence type="ECO:0000313" key="3">
    <source>
        <dbReference type="Proteomes" id="UP000005561"/>
    </source>
</evidence>
<proteinExistence type="predicted"/>
<sequence length="656" mass="75176">MSTLNELEYYCHEENSFGALMFIGEWGCGKTYLIEHELADRLGEGFIVIRISLFGESSIESINRKVQKAYFQEVMLNMGGNVEELVKVVPGVTDKKASQIGEGINKAAGKFEEMSDKLNKSKFGRFVHFAAEMAKKIPGADKVLALNPSECMPIEASIADKKVILVFDDLERSTVDEVTVLGCINEYCENKHIKTIIVANEEKILEKNFGQEVDANQETSFDKTMHTDTAVKIKYSEIKEKIVVRTIKNIPDYKSIFTEIITDYNTQNEEYKNFLIENKMCLVNVFTSGSIANIRSIKCAIQDFQRVFIELRKKGIEDDLPIYFQTFVAYTLLIKTGRIPKSERYGYLFCDSEIEKEYPGYYVRRYMLPGVREWLTEGKWNEQNICDDIDKMLEVKKGAEPKDLVRNLRLIDLEEDTIKKGLPKVLEMAYAGTLDIDDYITLLGNMYWARTISYELPEKPDMKKLETGVEKCLEILCNSDEADTRVRKMISPNDMHLLSEDEKRIYMKICDFRDKELQMFAINKRKYLRALKSGKMAEIYECENKRFNIFDDELASAVADCFKVLPNSDRPSFSGVFCKMWNLRIGSQDLLIKESIPGLMKLKDGLSQIKTDEEGNGYGLKAALTKNFMQDVEGTVTKMKERLDEMEASKDGGEQG</sequence>
<organism evidence="2 3">
    <name type="scientific">Marvinbryantia formatexigens DSM 14469</name>
    <dbReference type="NCBI Taxonomy" id="478749"/>
    <lineage>
        <taxon>Bacteria</taxon>
        <taxon>Bacillati</taxon>
        <taxon>Bacillota</taxon>
        <taxon>Clostridia</taxon>
        <taxon>Lachnospirales</taxon>
        <taxon>Lachnospiraceae</taxon>
        <taxon>Marvinbryantia</taxon>
    </lineage>
</organism>
<keyword evidence="3" id="KW-1185">Reference proteome</keyword>
<dbReference type="OrthoDB" id="88903at2"/>
<dbReference type="RefSeq" id="WP_006864437.1">
    <property type="nucleotide sequence ID" value="NZ_ACCL02000035.1"/>
</dbReference>
<dbReference type="Pfam" id="PF07693">
    <property type="entry name" value="KAP_NTPase"/>
    <property type="match status" value="1"/>
</dbReference>
<dbReference type="InterPro" id="IPR027417">
    <property type="entry name" value="P-loop_NTPase"/>
</dbReference>
<dbReference type="Gene3D" id="3.40.50.300">
    <property type="entry name" value="P-loop containing nucleotide triphosphate hydrolases"/>
    <property type="match status" value="1"/>
</dbReference>